<dbReference type="SMART" id="SM00387">
    <property type="entry name" value="HATPase_c"/>
    <property type="match status" value="1"/>
</dbReference>
<evidence type="ECO:0000256" key="6">
    <source>
        <dbReference type="ARBA" id="ARBA00022741"/>
    </source>
</evidence>
<evidence type="ECO:0000256" key="4">
    <source>
        <dbReference type="ARBA" id="ARBA00022553"/>
    </source>
</evidence>
<dbReference type="SUPFAM" id="SSF158472">
    <property type="entry name" value="HAMP domain-like"/>
    <property type="match status" value="1"/>
</dbReference>
<dbReference type="PANTHER" id="PTHR44936">
    <property type="entry name" value="SENSOR PROTEIN CREC"/>
    <property type="match status" value="1"/>
</dbReference>
<keyword evidence="8" id="KW-0067">ATP-binding</keyword>
<dbReference type="CDD" id="cd06225">
    <property type="entry name" value="HAMP"/>
    <property type="match status" value="1"/>
</dbReference>
<name>A0A518F1D5_9BACT</name>
<comment type="subcellular location">
    <subcellularLocation>
        <location evidence="2">Membrane</location>
    </subcellularLocation>
</comment>
<dbReference type="Gene3D" id="6.10.340.10">
    <property type="match status" value="1"/>
</dbReference>
<dbReference type="GO" id="GO:0016020">
    <property type="term" value="C:membrane"/>
    <property type="evidence" value="ECO:0007669"/>
    <property type="project" value="UniProtKB-SubCell"/>
</dbReference>
<feature type="domain" description="Histidine kinase" evidence="9">
    <location>
        <begin position="507"/>
        <end position="618"/>
    </location>
</feature>
<dbReference type="InterPro" id="IPR003660">
    <property type="entry name" value="HAMP_dom"/>
</dbReference>
<feature type="domain" description="HAMP" evidence="10">
    <location>
        <begin position="290"/>
        <end position="343"/>
    </location>
</feature>
<keyword evidence="5 11" id="KW-0808">Transferase</keyword>
<dbReference type="OrthoDB" id="149796at2"/>
<dbReference type="SMART" id="SM00304">
    <property type="entry name" value="HAMP"/>
    <property type="match status" value="1"/>
</dbReference>
<dbReference type="EC" id="2.7.13.3" evidence="3"/>
<evidence type="ECO:0000256" key="3">
    <source>
        <dbReference type="ARBA" id="ARBA00012438"/>
    </source>
</evidence>
<evidence type="ECO:0000313" key="12">
    <source>
        <dbReference type="Proteomes" id="UP000320390"/>
    </source>
</evidence>
<dbReference type="Gene3D" id="3.30.565.10">
    <property type="entry name" value="Histidine kinase-like ATPase, C-terminal domain"/>
    <property type="match status" value="1"/>
</dbReference>
<dbReference type="GO" id="GO:0004673">
    <property type="term" value="F:protein histidine kinase activity"/>
    <property type="evidence" value="ECO:0007669"/>
    <property type="project" value="UniProtKB-EC"/>
</dbReference>
<sequence>MSIRTKLALTLFLAVGLFLGLDMLLLRKMGAGSFELLERSRCEAQVAGIQRAFESAYDELAGLARQASLAVSDTTGLGAPMGEVEAEVELRAIQRAEAMDDADLALTLVEDGVVASYRYRTPKGGDGALREVPNQSVSEAHPFMKAWMSGTPPRGLLETGDGLLLIGSAVGSLGGQPVLHVRGRRLDDSGMTRVQGLAGATFTCRTLREELLTSATGEIPLPGEVQVLESSDEKLTGTALLNDVRGIPAATVTTEVLRNQLQTVLQRQELLTAAGVAILFPLVLLVLIQIVVTGPLGRLTAHASQIGQSNDASQRLNLRRKDEIGVLAAEFDRMLDELDRSRRAQQKIARMSGRSDVATGVMHGVGNLVNSVNVSAQLASDTIAGLGIEDLRAILEALSSHAGDLDRYLAEDPQGQHLLSFFGVALAGIEAKVDGAKNEVSAVVRTVDEVTSLVQSLRSEESHEVVVDRVQLEEEIEAALVRTGIREPGLNIRCRLALQPDLGAFLDQQRLEEILDAVLCNARESLQLVEASSRELNVRATSVDEETFRISVEDSGVGIAQEYLESIFALNATTKGEGRGRGLHMASIGAKELGGELHAWSAGVGEGAILTLDLPVHAATPER</sequence>
<dbReference type="PROSITE" id="PS50885">
    <property type="entry name" value="HAMP"/>
    <property type="match status" value="1"/>
</dbReference>
<dbReference type="Pfam" id="PF02518">
    <property type="entry name" value="HATPase_c"/>
    <property type="match status" value="1"/>
</dbReference>
<dbReference type="Proteomes" id="UP000320390">
    <property type="component" value="Chromosome"/>
</dbReference>
<gene>
    <name evidence="11" type="primary">fixL_4</name>
    <name evidence="11" type="ORF">Poly30_57150</name>
</gene>
<dbReference type="InterPro" id="IPR036890">
    <property type="entry name" value="HATPase_C_sf"/>
</dbReference>
<keyword evidence="4" id="KW-0597">Phosphoprotein</keyword>
<dbReference type="AlphaFoldDB" id="A0A518F1D5"/>
<dbReference type="PANTHER" id="PTHR44936:SF10">
    <property type="entry name" value="SENSOR PROTEIN RSTB"/>
    <property type="match status" value="1"/>
</dbReference>
<dbReference type="RefSeq" id="WP_145205834.1">
    <property type="nucleotide sequence ID" value="NZ_CP036434.1"/>
</dbReference>
<comment type="catalytic activity">
    <reaction evidence="1">
        <text>ATP + protein L-histidine = ADP + protein N-phospho-L-histidine.</text>
        <dbReference type="EC" id="2.7.13.3"/>
    </reaction>
</comment>
<dbReference type="EMBL" id="CP036434">
    <property type="protein sequence ID" value="QDV10153.1"/>
    <property type="molecule type" value="Genomic_DNA"/>
</dbReference>
<dbReference type="GO" id="GO:0005524">
    <property type="term" value="F:ATP binding"/>
    <property type="evidence" value="ECO:0007669"/>
    <property type="project" value="UniProtKB-KW"/>
</dbReference>
<evidence type="ECO:0000256" key="1">
    <source>
        <dbReference type="ARBA" id="ARBA00000085"/>
    </source>
</evidence>
<dbReference type="InterPro" id="IPR004358">
    <property type="entry name" value="Sig_transdc_His_kin-like_C"/>
</dbReference>
<keyword evidence="6" id="KW-0547">Nucleotide-binding</keyword>
<keyword evidence="12" id="KW-1185">Reference proteome</keyword>
<evidence type="ECO:0000313" key="11">
    <source>
        <dbReference type="EMBL" id="QDV10153.1"/>
    </source>
</evidence>
<dbReference type="PROSITE" id="PS50109">
    <property type="entry name" value="HIS_KIN"/>
    <property type="match status" value="1"/>
</dbReference>
<evidence type="ECO:0000256" key="7">
    <source>
        <dbReference type="ARBA" id="ARBA00022777"/>
    </source>
</evidence>
<dbReference type="InterPro" id="IPR050980">
    <property type="entry name" value="2C_sensor_his_kinase"/>
</dbReference>
<evidence type="ECO:0000259" key="9">
    <source>
        <dbReference type="PROSITE" id="PS50109"/>
    </source>
</evidence>
<dbReference type="InterPro" id="IPR003594">
    <property type="entry name" value="HATPase_dom"/>
</dbReference>
<accession>A0A518F1D5</accession>
<dbReference type="InterPro" id="IPR005467">
    <property type="entry name" value="His_kinase_dom"/>
</dbReference>
<dbReference type="SUPFAM" id="SSF55874">
    <property type="entry name" value="ATPase domain of HSP90 chaperone/DNA topoisomerase II/histidine kinase"/>
    <property type="match status" value="1"/>
</dbReference>
<reference evidence="11 12" key="1">
    <citation type="submission" date="2019-02" db="EMBL/GenBank/DDBJ databases">
        <title>Deep-cultivation of Planctomycetes and their phenomic and genomic characterization uncovers novel biology.</title>
        <authorList>
            <person name="Wiegand S."/>
            <person name="Jogler M."/>
            <person name="Boedeker C."/>
            <person name="Pinto D."/>
            <person name="Vollmers J."/>
            <person name="Rivas-Marin E."/>
            <person name="Kohn T."/>
            <person name="Peeters S.H."/>
            <person name="Heuer A."/>
            <person name="Rast P."/>
            <person name="Oberbeckmann S."/>
            <person name="Bunk B."/>
            <person name="Jeske O."/>
            <person name="Meyerdierks A."/>
            <person name="Storesund J.E."/>
            <person name="Kallscheuer N."/>
            <person name="Luecker S."/>
            <person name="Lage O.M."/>
            <person name="Pohl T."/>
            <person name="Merkel B.J."/>
            <person name="Hornburger P."/>
            <person name="Mueller R.-W."/>
            <person name="Bruemmer F."/>
            <person name="Labrenz M."/>
            <person name="Spormann A.M."/>
            <person name="Op den Camp H."/>
            <person name="Overmann J."/>
            <person name="Amann R."/>
            <person name="Jetten M.S.M."/>
            <person name="Mascher T."/>
            <person name="Medema M.H."/>
            <person name="Devos D.P."/>
            <person name="Kaster A.-K."/>
            <person name="Ovreas L."/>
            <person name="Rohde M."/>
            <person name="Galperin M.Y."/>
            <person name="Jogler C."/>
        </authorList>
    </citation>
    <scope>NUCLEOTIDE SEQUENCE [LARGE SCALE GENOMIC DNA]</scope>
    <source>
        <strain evidence="11 12">Poly30</strain>
    </source>
</reference>
<dbReference type="PRINTS" id="PR00344">
    <property type="entry name" value="BCTRLSENSOR"/>
</dbReference>
<dbReference type="Pfam" id="PF00672">
    <property type="entry name" value="HAMP"/>
    <property type="match status" value="1"/>
</dbReference>
<protein>
    <recommendedName>
        <fullName evidence="3">histidine kinase</fullName>
        <ecNumber evidence="3">2.7.13.3</ecNumber>
    </recommendedName>
</protein>
<keyword evidence="7" id="KW-0418">Kinase</keyword>
<dbReference type="GO" id="GO:0007165">
    <property type="term" value="P:signal transduction"/>
    <property type="evidence" value="ECO:0007669"/>
    <property type="project" value="InterPro"/>
</dbReference>
<proteinExistence type="predicted"/>
<organism evidence="11 12">
    <name type="scientific">Saltatorellus ferox</name>
    <dbReference type="NCBI Taxonomy" id="2528018"/>
    <lineage>
        <taxon>Bacteria</taxon>
        <taxon>Pseudomonadati</taxon>
        <taxon>Planctomycetota</taxon>
        <taxon>Planctomycetia</taxon>
        <taxon>Planctomycetia incertae sedis</taxon>
        <taxon>Saltatorellus</taxon>
    </lineage>
</organism>
<evidence type="ECO:0000256" key="5">
    <source>
        <dbReference type="ARBA" id="ARBA00022679"/>
    </source>
</evidence>
<evidence type="ECO:0000256" key="8">
    <source>
        <dbReference type="ARBA" id="ARBA00022840"/>
    </source>
</evidence>
<evidence type="ECO:0000256" key="2">
    <source>
        <dbReference type="ARBA" id="ARBA00004370"/>
    </source>
</evidence>
<evidence type="ECO:0000259" key="10">
    <source>
        <dbReference type="PROSITE" id="PS50885"/>
    </source>
</evidence>